<dbReference type="GO" id="GO:0016989">
    <property type="term" value="F:sigma factor antagonist activity"/>
    <property type="evidence" value="ECO:0007669"/>
    <property type="project" value="TreeGrafter"/>
</dbReference>
<dbReference type="RefSeq" id="WP_107821881.1">
    <property type="nucleotide sequence ID" value="NZ_OY782574.1"/>
</dbReference>
<evidence type="ECO:0000259" key="3">
    <source>
        <dbReference type="Pfam" id="PF16344"/>
    </source>
</evidence>
<dbReference type="Proteomes" id="UP000243525">
    <property type="component" value="Unassembled WGS sequence"/>
</dbReference>
<dbReference type="AlphaFoldDB" id="A0A2T5C2L3"/>
<dbReference type="PANTHER" id="PTHR30273">
    <property type="entry name" value="PERIPLASMIC SIGNAL SENSOR AND SIGMA FACTOR ACTIVATOR FECR-RELATED"/>
    <property type="match status" value="1"/>
</dbReference>
<comment type="caution">
    <text evidence="4">The sequence shown here is derived from an EMBL/GenBank/DDBJ whole genome shotgun (WGS) entry which is preliminary data.</text>
</comment>
<evidence type="ECO:0000259" key="2">
    <source>
        <dbReference type="Pfam" id="PF04773"/>
    </source>
</evidence>
<dbReference type="InterPro" id="IPR032508">
    <property type="entry name" value="FecR_C"/>
</dbReference>
<reference evidence="4 5" key="1">
    <citation type="submission" date="2018-04" db="EMBL/GenBank/DDBJ databases">
        <title>Genomic Encyclopedia of Archaeal and Bacterial Type Strains, Phase II (KMG-II): from individual species to whole genera.</title>
        <authorList>
            <person name="Goeker M."/>
        </authorList>
    </citation>
    <scope>NUCLEOTIDE SEQUENCE [LARGE SCALE GENOMIC DNA]</scope>
    <source>
        <strain evidence="4 5">DSM 28823</strain>
    </source>
</reference>
<keyword evidence="1" id="KW-1133">Transmembrane helix</keyword>
<feature type="domain" description="Protein FecR C-terminal" evidence="3">
    <location>
        <begin position="262"/>
        <end position="324"/>
    </location>
</feature>
<feature type="transmembrane region" description="Helical" evidence="1">
    <location>
        <begin position="86"/>
        <end position="108"/>
    </location>
</feature>
<dbReference type="Pfam" id="PF16344">
    <property type="entry name" value="FecR_C"/>
    <property type="match status" value="1"/>
</dbReference>
<protein>
    <submittedName>
        <fullName evidence="4">FecR family protein</fullName>
    </submittedName>
</protein>
<name>A0A2T5C2L3_9BACT</name>
<keyword evidence="5" id="KW-1185">Reference proteome</keyword>
<proteinExistence type="predicted"/>
<accession>A0A2T5C2L3</accession>
<dbReference type="PANTHER" id="PTHR30273:SF2">
    <property type="entry name" value="PROTEIN FECR"/>
    <property type="match status" value="1"/>
</dbReference>
<dbReference type="Gene3D" id="2.60.120.1440">
    <property type="match status" value="1"/>
</dbReference>
<sequence>MGTPKDNTNEKWAALAKQLFDEPAPDKAQPGEDAWDEQELQQICETARQVDLHLHQRRFAATRDYPAVEAIIRKQNRPVLWRLNRFWMRIAALVALVLLLGSVLLWTAQSNWQTVAPESAVTDNYGRTRIELADGSVVTLNRGSRLDYPDQFKGDIREVSLNGEAFFEVRPNAAKAFVIHAGPANIRVVGTSFNVNARPTSGEVAVVVESGKVEVSAANRTDKAGALMLSPGQRGLLVGSASVFEKSTNIDPNYLAWKTHSFQFEKTSLEEVIKQLNKVYNVHIVTADPAMDQLLLTAHFDDRPIRFILEVIAMTHKLTIQQTDAEAYLLSKK</sequence>
<gene>
    <name evidence="4" type="ORF">C8N47_10659</name>
</gene>
<dbReference type="OrthoDB" id="676789at2"/>
<organism evidence="4 5">
    <name type="scientific">Mangrovibacterium marinum</name>
    <dbReference type="NCBI Taxonomy" id="1639118"/>
    <lineage>
        <taxon>Bacteria</taxon>
        <taxon>Pseudomonadati</taxon>
        <taxon>Bacteroidota</taxon>
        <taxon>Bacteroidia</taxon>
        <taxon>Marinilabiliales</taxon>
        <taxon>Prolixibacteraceae</taxon>
        <taxon>Mangrovibacterium</taxon>
    </lineage>
</organism>
<dbReference type="InterPro" id="IPR006860">
    <property type="entry name" value="FecR"/>
</dbReference>
<dbReference type="PIRSF" id="PIRSF018266">
    <property type="entry name" value="FecR"/>
    <property type="match status" value="1"/>
</dbReference>
<evidence type="ECO:0000313" key="4">
    <source>
        <dbReference type="EMBL" id="PTN08961.1"/>
    </source>
</evidence>
<evidence type="ECO:0000313" key="5">
    <source>
        <dbReference type="Proteomes" id="UP000243525"/>
    </source>
</evidence>
<feature type="domain" description="FecR protein" evidence="2">
    <location>
        <begin position="121"/>
        <end position="214"/>
    </location>
</feature>
<keyword evidence="1" id="KW-0812">Transmembrane</keyword>
<keyword evidence="1" id="KW-0472">Membrane</keyword>
<dbReference type="Gene3D" id="3.55.50.30">
    <property type="match status" value="1"/>
</dbReference>
<dbReference type="EMBL" id="QAAD01000006">
    <property type="protein sequence ID" value="PTN08961.1"/>
    <property type="molecule type" value="Genomic_DNA"/>
</dbReference>
<evidence type="ECO:0000256" key="1">
    <source>
        <dbReference type="SAM" id="Phobius"/>
    </source>
</evidence>
<dbReference type="Pfam" id="PF04773">
    <property type="entry name" value="FecR"/>
    <property type="match status" value="1"/>
</dbReference>
<dbReference type="InterPro" id="IPR012373">
    <property type="entry name" value="Ferrdict_sens_TM"/>
</dbReference>